<dbReference type="InterPro" id="IPR036890">
    <property type="entry name" value="HATPase_C_sf"/>
</dbReference>
<evidence type="ECO:0000256" key="6">
    <source>
        <dbReference type="ARBA" id="ARBA00022777"/>
    </source>
</evidence>
<accession>A0A368P3S9</accession>
<dbReference type="SUPFAM" id="SSF48452">
    <property type="entry name" value="TPR-like"/>
    <property type="match status" value="2"/>
</dbReference>
<dbReference type="EC" id="2.7.13.3" evidence="2"/>
<dbReference type="PANTHER" id="PTHR41523:SF8">
    <property type="entry name" value="ETHYLENE RESPONSE SENSOR PROTEIN"/>
    <property type="match status" value="1"/>
</dbReference>
<evidence type="ECO:0000313" key="12">
    <source>
        <dbReference type="Proteomes" id="UP000252249"/>
    </source>
</evidence>
<dbReference type="InterPro" id="IPR011990">
    <property type="entry name" value="TPR-like_helical_dom_sf"/>
</dbReference>
<comment type="caution">
    <text evidence="11">The sequence shown here is derived from an EMBL/GenBank/DDBJ whole genome shotgun (WGS) entry which is preliminary data.</text>
</comment>
<protein>
    <recommendedName>
        <fullName evidence="2">histidine kinase</fullName>
        <ecNumber evidence="2">2.7.13.3</ecNumber>
    </recommendedName>
</protein>
<keyword evidence="9" id="KW-0812">Transmembrane</keyword>
<dbReference type="SUPFAM" id="SSF55874">
    <property type="entry name" value="ATPase domain of HSP90 chaperone/DNA topoisomerase II/histidine kinase"/>
    <property type="match status" value="1"/>
</dbReference>
<keyword evidence="12" id="KW-1185">Reference proteome</keyword>
<dbReference type="EMBL" id="QPIG01000004">
    <property type="protein sequence ID" value="RCU56724.1"/>
    <property type="molecule type" value="Genomic_DNA"/>
</dbReference>
<reference evidence="11 12" key="1">
    <citation type="submission" date="2018-07" db="EMBL/GenBank/DDBJ databases">
        <title>Oceanihabitans testaceum sp. nov., isolated from marine sediment.</title>
        <authorList>
            <person name="Li C.-M."/>
        </authorList>
    </citation>
    <scope>NUCLEOTIDE SEQUENCE [LARGE SCALE GENOMIC DNA]</scope>
    <source>
        <strain evidence="11 12">S9-10</strain>
    </source>
</reference>
<evidence type="ECO:0000313" key="11">
    <source>
        <dbReference type="EMBL" id="RCU56724.1"/>
    </source>
</evidence>
<feature type="coiled-coil region" evidence="8">
    <location>
        <begin position="301"/>
        <end position="330"/>
    </location>
</feature>
<evidence type="ECO:0000256" key="9">
    <source>
        <dbReference type="SAM" id="Phobius"/>
    </source>
</evidence>
<evidence type="ECO:0000259" key="10">
    <source>
        <dbReference type="Pfam" id="PF07568"/>
    </source>
</evidence>
<evidence type="ECO:0000256" key="3">
    <source>
        <dbReference type="ARBA" id="ARBA00022553"/>
    </source>
</evidence>
<dbReference type="PANTHER" id="PTHR41523">
    <property type="entry name" value="TWO-COMPONENT SYSTEM SENSOR PROTEIN"/>
    <property type="match status" value="1"/>
</dbReference>
<dbReference type="RefSeq" id="WP_113966303.1">
    <property type="nucleotide sequence ID" value="NZ_QNRP01000004.1"/>
</dbReference>
<dbReference type="Proteomes" id="UP000252249">
    <property type="component" value="Unassembled WGS sequence"/>
</dbReference>
<dbReference type="Gene3D" id="1.25.40.10">
    <property type="entry name" value="Tetratricopeptide repeat domain"/>
    <property type="match status" value="2"/>
</dbReference>
<keyword evidence="4" id="KW-0808">Transferase</keyword>
<evidence type="ECO:0000256" key="2">
    <source>
        <dbReference type="ARBA" id="ARBA00012438"/>
    </source>
</evidence>
<proteinExistence type="predicted"/>
<feature type="transmembrane region" description="Helical" evidence="9">
    <location>
        <begin position="338"/>
        <end position="359"/>
    </location>
</feature>
<dbReference type="GO" id="GO:0004673">
    <property type="term" value="F:protein histidine kinase activity"/>
    <property type="evidence" value="ECO:0007669"/>
    <property type="project" value="UniProtKB-EC"/>
</dbReference>
<evidence type="ECO:0000256" key="4">
    <source>
        <dbReference type="ARBA" id="ARBA00022679"/>
    </source>
</evidence>
<evidence type="ECO:0000256" key="7">
    <source>
        <dbReference type="ARBA" id="ARBA00022840"/>
    </source>
</evidence>
<gene>
    <name evidence="11" type="ORF">DU428_10200</name>
</gene>
<dbReference type="InterPro" id="IPR011495">
    <property type="entry name" value="Sig_transdc_His_kin_sub2_dim/P"/>
</dbReference>
<keyword evidence="6 11" id="KW-0418">Kinase</keyword>
<dbReference type="Gene3D" id="3.30.565.10">
    <property type="entry name" value="Histidine kinase-like ATPase, C-terminal domain"/>
    <property type="match status" value="1"/>
</dbReference>
<dbReference type="OrthoDB" id="1223659at2"/>
<comment type="catalytic activity">
    <reaction evidence="1">
        <text>ATP + protein L-histidine = ADP + protein N-phospho-L-histidine.</text>
        <dbReference type="EC" id="2.7.13.3"/>
    </reaction>
</comment>
<dbReference type="AlphaFoldDB" id="A0A368P3S9"/>
<organism evidence="11 12">
    <name type="scientific">Oceanihabitans sediminis</name>
    <dbReference type="NCBI Taxonomy" id="1812012"/>
    <lineage>
        <taxon>Bacteria</taxon>
        <taxon>Pseudomonadati</taxon>
        <taxon>Bacteroidota</taxon>
        <taxon>Flavobacteriia</taxon>
        <taxon>Flavobacteriales</taxon>
        <taxon>Flavobacteriaceae</taxon>
        <taxon>Oceanihabitans</taxon>
    </lineage>
</organism>
<name>A0A368P3S9_9FLAO</name>
<evidence type="ECO:0000256" key="8">
    <source>
        <dbReference type="SAM" id="Coils"/>
    </source>
</evidence>
<keyword evidence="3" id="KW-0597">Phosphoprotein</keyword>
<keyword evidence="7" id="KW-0067">ATP-binding</keyword>
<feature type="domain" description="Signal transduction histidine kinase subgroup 2 dimerisation and phosphoacceptor" evidence="10">
    <location>
        <begin position="382"/>
        <end position="453"/>
    </location>
</feature>
<evidence type="ECO:0000256" key="1">
    <source>
        <dbReference type="ARBA" id="ARBA00000085"/>
    </source>
</evidence>
<evidence type="ECO:0000256" key="5">
    <source>
        <dbReference type="ARBA" id="ARBA00022741"/>
    </source>
</evidence>
<keyword evidence="9" id="KW-1133">Transmembrane helix</keyword>
<dbReference type="GO" id="GO:0005524">
    <property type="term" value="F:ATP binding"/>
    <property type="evidence" value="ECO:0007669"/>
    <property type="project" value="UniProtKB-KW"/>
</dbReference>
<keyword evidence="8" id="KW-0175">Coiled coil</keyword>
<keyword evidence="5" id="KW-0547">Nucleotide-binding</keyword>
<keyword evidence="9" id="KW-0472">Membrane</keyword>
<sequence>MKYLFLLILFFVYPYSFSQKDDIVDFGQNLIYENKLEEAISYYEKHLAETTNEEQKIHLFLGLAEIYKLQLNYDVANSYYVQAFTTIKSSNNIQLEFLYHVKMMEFYRKRVLFDKAVEHLDKASLILKVKQINDANMAKFYGRKAALFTEHFFKPDSTLLYAKKALQLSKKVNDKKGVFYATLEISGVYEEKKDYRKAINYLKELIEYAKENNLVQSQVDAYINYTRILIKDNQLNKALEECLNALKFAQENDLFYGEILFIDNIRNIYKKLENIPKAYEYLERRLKLTDKYYNIEHNEFLFELEEKYKLAEKENQIKINKLEIENQNKALASSKTKLYIIIGLFLITIIGILLIAYFLRKSKEDNKRLKALSKENEFLLSEANHRINNNLQLVVILILDQLKKASDTESIQLKNILTKVESISTLHKHLYKSNDINKIDVSNYLNDVKSGFFDIFKEQDIKTNFKVEAVEIPSDYAMYLGLLLTELFINSIKHAFGNQQNKKINFQLAQINDALSFNYSDNGTTTSNQDKKPKLIDKLCRQLKIDYKINTKSGFSFSFVTEISND</sequence>
<dbReference type="Pfam" id="PF07568">
    <property type="entry name" value="HisKA_2"/>
    <property type="match status" value="1"/>
</dbReference>